<dbReference type="PANTHER" id="PTHR20858:SF17">
    <property type="entry name" value="HYDROXYMETHYLPYRIMIDINE_PHOSPHOMETHYLPYRIMIDINE KINASE THI20-RELATED"/>
    <property type="match status" value="1"/>
</dbReference>
<keyword evidence="4" id="KW-0808">Transferase</keyword>
<gene>
    <name evidence="4" type="ORF">QEZ52_06630</name>
</gene>
<feature type="domain" description="Pyridoxamine kinase/Phosphomethylpyrimidine kinase" evidence="3">
    <location>
        <begin position="11"/>
        <end position="235"/>
    </location>
</feature>
<dbReference type="EC" id="2.7.1.49" evidence="2"/>
<proteinExistence type="predicted"/>
<keyword evidence="4" id="KW-0418">Kinase</keyword>
<dbReference type="EMBL" id="CP123584">
    <property type="protein sequence ID" value="WZK90218.1"/>
    <property type="molecule type" value="Genomic_DNA"/>
</dbReference>
<organism evidence="4 5">
    <name type="scientific">Aliisedimentitalea scapharcae</name>
    <dbReference type="NCBI Taxonomy" id="1524259"/>
    <lineage>
        <taxon>Bacteria</taxon>
        <taxon>Pseudomonadati</taxon>
        <taxon>Pseudomonadota</taxon>
        <taxon>Alphaproteobacteria</taxon>
        <taxon>Rhodobacterales</taxon>
        <taxon>Roseobacteraceae</taxon>
        <taxon>Aliisedimentitalea</taxon>
    </lineage>
</organism>
<dbReference type="Pfam" id="PF08543">
    <property type="entry name" value="Phos_pyr_kin"/>
    <property type="match status" value="1"/>
</dbReference>
<dbReference type="Proteomes" id="UP001623232">
    <property type="component" value="Chromosome"/>
</dbReference>
<evidence type="ECO:0000313" key="5">
    <source>
        <dbReference type="Proteomes" id="UP001623232"/>
    </source>
</evidence>
<dbReference type="Gene3D" id="3.40.1190.20">
    <property type="match status" value="1"/>
</dbReference>
<dbReference type="CDD" id="cd01169">
    <property type="entry name" value="HMPP_kinase"/>
    <property type="match status" value="1"/>
</dbReference>
<dbReference type="SUPFAM" id="SSF53613">
    <property type="entry name" value="Ribokinase-like"/>
    <property type="match status" value="1"/>
</dbReference>
<sequence>MTHLLVIAGTDSSGGAGLSRDIATAQAFGVSVCPVVTAVTAQTHGALHRIQPMPPDLIRAQIVAALDSVDITAIKIGMLGNGESVKAVADSLAPTGLPIVLDPVLRATSGGSLLTQAGMRVLLRDLMSLVRVVTPNLDELTQLSGLPAAGIPTQVRALHQQGCPGVLVKGGHDTGPESIDQLFEHDGNTLLRAPRLAVQKRGTGCTLATAIACGLGRGHSLSTACRSAKTHVQTWLAC</sequence>
<accession>A0ABZ2XVT6</accession>
<dbReference type="PANTHER" id="PTHR20858">
    <property type="entry name" value="PHOSPHOMETHYLPYRIMIDINE KINASE"/>
    <property type="match status" value="1"/>
</dbReference>
<dbReference type="InterPro" id="IPR029056">
    <property type="entry name" value="Ribokinase-like"/>
</dbReference>
<dbReference type="GO" id="GO:0016301">
    <property type="term" value="F:kinase activity"/>
    <property type="evidence" value="ECO:0007669"/>
    <property type="project" value="UniProtKB-KW"/>
</dbReference>
<comment type="pathway">
    <text evidence="1">Cofactor biosynthesis; thiamine diphosphate biosynthesis.</text>
</comment>
<name>A0ABZ2XVT6_9RHOB</name>
<dbReference type="RefSeq" id="WP_406648773.1">
    <property type="nucleotide sequence ID" value="NZ_CP123584.1"/>
</dbReference>
<evidence type="ECO:0000256" key="1">
    <source>
        <dbReference type="ARBA" id="ARBA00004948"/>
    </source>
</evidence>
<evidence type="ECO:0000256" key="2">
    <source>
        <dbReference type="ARBA" id="ARBA00012135"/>
    </source>
</evidence>
<evidence type="ECO:0000313" key="4">
    <source>
        <dbReference type="EMBL" id="WZK90218.1"/>
    </source>
</evidence>
<evidence type="ECO:0000259" key="3">
    <source>
        <dbReference type="Pfam" id="PF08543"/>
    </source>
</evidence>
<protein>
    <recommendedName>
        <fullName evidence="2">hydroxymethylpyrimidine kinase</fullName>
        <ecNumber evidence="2">2.7.1.49</ecNumber>
    </recommendedName>
</protein>
<dbReference type="InterPro" id="IPR013749">
    <property type="entry name" value="PM/HMP-P_kinase-1"/>
</dbReference>
<keyword evidence="5" id="KW-1185">Reference proteome</keyword>
<dbReference type="InterPro" id="IPR004399">
    <property type="entry name" value="HMP/HMP-P_kinase_dom"/>
</dbReference>
<reference evidence="4 5" key="1">
    <citation type="submission" date="2023-04" db="EMBL/GenBank/DDBJ databases">
        <title>Complete genome sequence of Alisedimentitalea scapharcae.</title>
        <authorList>
            <person name="Rong J.-C."/>
            <person name="Yi M.-L."/>
            <person name="Zhao Q."/>
        </authorList>
    </citation>
    <scope>NUCLEOTIDE SEQUENCE [LARGE SCALE GENOMIC DNA]</scope>
    <source>
        <strain evidence="4 5">KCTC 42119</strain>
    </source>
</reference>